<sequence>MRKALLTAALTTTVLGMSAVSCADTHPGRKAVEKTAQQLRIGAVCSSHFAVTADVSCGLMGLGDVRFHCAGEHDGPCPRTHSVTFENIGRTSVRLVTVSGSAPGERHETDSRVLPTGARVTVAPRAGDKYLYDILLRAEPGSAAVGVVEVS</sequence>
<gene>
    <name evidence="2" type="ORF">SAMN05216252_13576</name>
</gene>
<organism evidence="2 3">
    <name type="scientific">Actinacidiphila glaucinigra</name>
    <dbReference type="NCBI Taxonomy" id="235986"/>
    <lineage>
        <taxon>Bacteria</taxon>
        <taxon>Bacillati</taxon>
        <taxon>Actinomycetota</taxon>
        <taxon>Actinomycetes</taxon>
        <taxon>Kitasatosporales</taxon>
        <taxon>Streptomycetaceae</taxon>
        <taxon>Actinacidiphila</taxon>
    </lineage>
</organism>
<dbReference type="PROSITE" id="PS51257">
    <property type="entry name" value="PROKAR_LIPOPROTEIN"/>
    <property type="match status" value="1"/>
</dbReference>
<evidence type="ECO:0000313" key="3">
    <source>
        <dbReference type="Proteomes" id="UP000198280"/>
    </source>
</evidence>
<reference evidence="2 3" key="1">
    <citation type="submission" date="2017-06" db="EMBL/GenBank/DDBJ databases">
        <authorList>
            <person name="Kim H.J."/>
            <person name="Triplett B.A."/>
        </authorList>
    </citation>
    <scope>NUCLEOTIDE SEQUENCE [LARGE SCALE GENOMIC DNA]</scope>
    <source>
        <strain evidence="2 3">CGMCC 4.1858</strain>
    </source>
</reference>
<evidence type="ECO:0000256" key="1">
    <source>
        <dbReference type="SAM" id="SignalP"/>
    </source>
</evidence>
<keyword evidence="3" id="KW-1185">Reference proteome</keyword>
<dbReference type="AlphaFoldDB" id="A0A239NFS5"/>
<accession>A0A239NFS5</accession>
<protein>
    <submittedName>
        <fullName evidence="2">Uncharacterized protein</fullName>
    </submittedName>
</protein>
<dbReference type="EMBL" id="FZOF01000035">
    <property type="protein sequence ID" value="SNT53751.1"/>
    <property type="molecule type" value="Genomic_DNA"/>
</dbReference>
<evidence type="ECO:0000313" key="2">
    <source>
        <dbReference type="EMBL" id="SNT53751.1"/>
    </source>
</evidence>
<dbReference type="Proteomes" id="UP000198280">
    <property type="component" value="Unassembled WGS sequence"/>
</dbReference>
<name>A0A239NFS5_9ACTN</name>
<feature type="signal peptide" evidence="1">
    <location>
        <begin position="1"/>
        <end position="23"/>
    </location>
</feature>
<proteinExistence type="predicted"/>
<keyword evidence="1" id="KW-0732">Signal</keyword>
<dbReference type="OrthoDB" id="4307348at2"/>
<feature type="chain" id="PRO_5013235352" evidence="1">
    <location>
        <begin position="24"/>
        <end position="151"/>
    </location>
</feature>